<evidence type="ECO:0000313" key="10">
    <source>
        <dbReference type="Proteomes" id="UP001397290"/>
    </source>
</evidence>
<dbReference type="GO" id="GO:0005737">
    <property type="term" value="C:cytoplasm"/>
    <property type="evidence" value="ECO:0007669"/>
    <property type="project" value="TreeGrafter"/>
</dbReference>
<comment type="catalytic activity">
    <reaction evidence="7">
        <text>L-threonyl-[protein] + ATP = O-phospho-L-threonyl-[protein] + ADP + H(+)</text>
        <dbReference type="Rhea" id="RHEA:46608"/>
        <dbReference type="Rhea" id="RHEA-COMP:11060"/>
        <dbReference type="Rhea" id="RHEA-COMP:11605"/>
        <dbReference type="ChEBI" id="CHEBI:15378"/>
        <dbReference type="ChEBI" id="CHEBI:30013"/>
        <dbReference type="ChEBI" id="CHEBI:30616"/>
        <dbReference type="ChEBI" id="CHEBI:61977"/>
        <dbReference type="ChEBI" id="CHEBI:456216"/>
        <dbReference type="EC" id="2.7.11.1"/>
    </reaction>
</comment>
<protein>
    <recommendedName>
        <fullName evidence="1">non-specific serine/threonine protein kinase</fullName>
        <ecNumber evidence="1">2.7.11.1</ecNumber>
    </recommendedName>
</protein>
<evidence type="ECO:0000256" key="3">
    <source>
        <dbReference type="ARBA" id="ARBA00022679"/>
    </source>
</evidence>
<dbReference type="EC" id="2.7.11.1" evidence="1"/>
<keyword evidence="2" id="KW-0723">Serine/threonine-protein kinase</keyword>
<dbReference type="Proteomes" id="UP001397290">
    <property type="component" value="Unassembled WGS sequence"/>
</dbReference>
<evidence type="ECO:0000256" key="7">
    <source>
        <dbReference type="ARBA" id="ARBA00047899"/>
    </source>
</evidence>
<dbReference type="GO" id="GO:0005634">
    <property type="term" value="C:nucleus"/>
    <property type="evidence" value="ECO:0007669"/>
    <property type="project" value="TreeGrafter"/>
</dbReference>
<dbReference type="GO" id="GO:0000245">
    <property type="term" value="P:spliceosomal complex assembly"/>
    <property type="evidence" value="ECO:0007669"/>
    <property type="project" value="TreeGrafter"/>
</dbReference>
<name>A0AAW0RVR8_9HYPO</name>
<proteinExistence type="predicted"/>
<dbReference type="InterPro" id="IPR051334">
    <property type="entry name" value="SRPK"/>
</dbReference>
<keyword evidence="6" id="KW-0067">ATP-binding</keyword>
<organism evidence="9 10">
    <name type="scientific">Beauveria asiatica</name>
    <dbReference type="NCBI Taxonomy" id="1069075"/>
    <lineage>
        <taxon>Eukaryota</taxon>
        <taxon>Fungi</taxon>
        <taxon>Dikarya</taxon>
        <taxon>Ascomycota</taxon>
        <taxon>Pezizomycotina</taxon>
        <taxon>Sordariomycetes</taxon>
        <taxon>Hypocreomycetidae</taxon>
        <taxon>Hypocreales</taxon>
        <taxon>Cordycipitaceae</taxon>
        <taxon>Beauveria</taxon>
    </lineage>
</organism>
<sequence length="181" mass="20535">MERYTKNGFHPVDLGQVLPLPETCVDSPNKEPRYRIMAKNGFDEFSTVWLARDLDEKYMFRFHFFFFKGEADSLRRWVVVNICCGIEAPQRSREASILSEIRETGQGKAGFEQVLELFDDFIIKGPNGFHECLITEVVAPLTDITVRERSSVDAVLQVTQGFALLHEQAISHGGTLHLGSL</sequence>
<comment type="catalytic activity">
    <reaction evidence="8">
        <text>L-seryl-[protein] + ATP = O-phospho-L-seryl-[protein] + ADP + H(+)</text>
        <dbReference type="Rhea" id="RHEA:17989"/>
        <dbReference type="Rhea" id="RHEA-COMP:9863"/>
        <dbReference type="Rhea" id="RHEA-COMP:11604"/>
        <dbReference type="ChEBI" id="CHEBI:15378"/>
        <dbReference type="ChEBI" id="CHEBI:29999"/>
        <dbReference type="ChEBI" id="CHEBI:30616"/>
        <dbReference type="ChEBI" id="CHEBI:83421"/>
        <dbReference type="ChEBI" id="CHEBI:456216"/>
        <dbReference type="EC" id="2.7.11.1"/>
    </reaction>
</comment>
<dbReference type="GO" id="GO:0004674">
    <property type="term" value="F:protein serine/threonine kinase activity"/>
    <property type="evidence" value="ECO:0007669"/>
    <property type="project" value="UniProtKB-KW"/>
</dbReference>
<keyword evidence="4" id="KW-0547">Nucleotide-binding</keyword>
<gene>
    <name evidence="9" type="ORF">G3M48_003757</name>
</gene>
<dbReference type="PANTHER" id="PTHR47634">
    <property type="entry name" value="PROTEIN KINASE DOMAIN-CONTAINING PROTEIN-RELATED"/>
    <property type="match status" value="1"/>
</dbReference>
<dbReference type="AlphaFoldDB" id="A0AAW0RVR8"/>
<reference evidence="9 10" key="1">
    <citation type="submission" date="2020-02" db="EMBL/GenBank/DDBJ databases">
        <title>Comparative genomics of the hypocrealean fungal genus Beauvera.</title>
        <authorList>
            <person name="Showalter D.N."/>
            <person name="Bushley K.E."/>
            <person name="Rehner S.A."/>
        </authorList>
    </citation>
    <scope>NUCLEOTIDE SEQUENCE [LARGE SCALE GENOMIC DNA]</scope>
    <source>
        <strain evidence="9 10">ARSEF4384</strain>
    </source>
</reference>
<keyword evidence="3" id="KW-0808">Transferase</keyword>
<keyword evidence="10" id="KW-1185">Reference proteome</keyword>
<dbReference type="Gene3D" id="3.30.200.20">
    <property type="entry name" value="Phosphorylase Kinase, domain 1"/>
    <property type="match status" value="1"/>
</dbReference>
<evidence type="ECO:0000256" key="1">
    <source>
        <dbReference type="ARBA" id="ARBA00012513"/>
    </source>
</evidence>
<dbReference type="GO" id="GO:0005524">
    <property type="term" value="F:ATP binding"/>
    <property type="evidence" value="ECO:0007669"/>
    <property type="project" value="UniProtKB-KW"/>
</dbReference>
<evidence type="ECO:0000256" key="2">
    <source>
        <dbReference type="ARBA" id="ARBA00022527"/>
    </source>
</evidence>
<dbReference type="PANTHER" id="PTHR47634:SF9">
    <property type="entry name" value="PROTEIN KINASE DOMAIN-CONTAINING PROTEIN-RELATED"/>
    <property type="match status" value="1"/>
</dbReference>
<evidence type="ECO:0000313" key="9">
    <source>
        <dbReference type="EMBL" id="KAK8145969.1"/>
    </source>
</evidence>
<evidence type="ECO:0000256" key="4">
    <source>
        <dbReference type="ARBA" id="ARBA00022741"/>
    </source>
</evidence>
<keyword evidence="5" id="KW-0418">Kinase</keyword>
<dbReference type="GO" id="GO:0050684">
    <property type="term" value="P:regulation of mRNA processing"/>
    <property type="evidence" value="ECO:0007669"/>
    <property type="project" value="TreeGrafter"/>
</dbReference>
<dbReference type="EMBL" id="JAAHCF010000243">
    <property type="protein sequence ID" value="KAK8145969.1"/>
    <property type="molecule type" value="Genomic_DNA"/>
</dbReference>
<evidence type="ECO:0000256" key="5">
    <source>
        <dbReference type="ARBA" id="ARBA00022777"/>
    </source>
</evidence>
<evidence type="ECO:0000256" key="8">
    <source>
        <dbReference type="ARBA" id="ARBA00048679"/>
    </source>
</evidence>
<accession>A0AAW0RVR8</accession>
<comment type="caution">
    <text evidence="9">The sequence shown here is derived from an EMBL/GenBank/DDBJ whole genome shotgun (WGS) entry which is preliminary data.</text>
</comment>
<evidence type="ECO:0000256" key="6">
    <source>
        <dbReference type="ARBA" id="ARBA00022840"/>
    </source>
</evidence>